<dbReference type="SUPFAM" id="SSF55961">
    <property type="entry name" value="Bet v1-like"/>
    <property type="match status" value="1"/>
</dbReference>
<dbReference type="Proteomes" id="UP000185663">
    <property type="component" value="Chromosome I"/>
</dbReference>
<dbReference type="InterPro" id="IPR023393">
    <property type="entry name" value="START-like_dom_sf"/>
</dbReference>
<reference evidence="1 2" key="1">
    <citation type="submission" date="2016-10" db="EMBL/GenBank/DDBJ databases">
        <authorList>
            <person name="de Groot N.N."/>
        </authorList>
    </citation>
    <scope>NUCLEOTIDE SEQUENCE [LARGE SCALE GENOMIC DNA]</scope>
    <source>
        <strain evidence="1 2">DSM 22126</strain>
    </source>
</reference>
<dbReference type="STRING" id="545619.SAMN04489860_0527"/>
<dbReference type="Gene3D" id="3.30.530.20">
    <property type="match status" value="1"/>
</dbReference>
<evidence type="ECO:0000313" key="1">
    <source>
        <dbReference type="EMBL" id="SDR98038.1"/>
    </source>
</evidence>
<organism evidence="1 2">
    <name type="scientific">Paraoerskovia marina</name>
    <dbReference type="NCBI Taxonomy" id="545619"/>
    <lineage>
        <taxon>Bacteria</taxon>
        <taxon>Bacillati</taxon>
        <taxon>Actinomycetota</taxon>
        <taxon>Actinomycetes</taxon>
        <taxon>Micrococcales</taxon>
        <taxon>Cellulomonadaceae</taxon>
        <taxon>Paraoerskovia</taxon>
    </lineage>
</organism>
<proteinExistence type="predicted"/>
<keyword evidence="2" id="KW-1185">Reference proteome</keyword>
<dbReference type="EMBL" id="LT629776">
    <property type="protein sequence ID" value="SDR98038.1"/>
    <property type="molecule type" value="Genomic_DNA"/>
</dbReference>
<protein>
    <recommendedName>
        <fullName evidence="3">DUF4287 domain-containing protein</fullName>
    </recommendedName>
</protein>
<dbReference type="RefSeq" id="WP_231959267.1">
    <property type="nucleotide sequence ID" value="NZ_LT629776.1"/>
</dbReference>
<sequence>MNARPIEQTTGDDAVLAATGRRRAQWFEILDAAGAREMQHPAIAALLVESHDVDGWWAQSVTVAYEQARGLRRPGQRADGTYEVNASRTIAASRAEVFAFASDDVARALWLDAALGKIARGDDPVEIEVVGATAPSSVRWRWPTTAVGGGDGRGRVILGLSDAPDRADGTPSGKVRAAVQHTRIEDPDDVPALKEFWKARLHALRRLVEG</sequence>
<evidence type="ECO:0000313" key="2">
    <source>
        <dbReference type="Proteomes" id="UP000185663"/>
    </source>
</evidence>
<name>A0A1H1NGE5_9CELL</name>
<gene>
    <name evidence="1" type="ORF">SAMN04489860_0527</name>
</gene>
<evidence type="ECO:0008006" key="3">
    <source>
        <dbReference type="Google" id="ProtNLM"/>
    </source>
</evidence>
<accession>A0A1H1NGE5</accession>
<dbReference type="eggNOG" id="COG3832">
    <property type="taxonomic scope" value="Bacteria"/>
</dbReference>
<dbReference type="AlphaFoldDB" id="A0A1H1NGE5"/>